<keyword evidence="2" id="KW-1185">Reference proteome</keyword>
<dbReference type="GeneID" id="63865912"/>
<evidence type="ECO:0000313" key="2">
    <source>
        <dbReference type="Proteomes" id="UP000249789"/>
    </source>
</evidence>
<dbReference type="AlphaFoldDB" id="A0A8G1RW15"/>
<reference evidence="1 2" key="1">
    <citation type="submission" date="2018-02" db="EMBL/GenBank/DDBJ databases">
        <title>The genomes of Aspergillus section Nigri reveals drivers in fungal speciation.</title>
        <authorList>
            <consortium name="DOE Joint Genome Institute"/>
            <person name="Vesth T.C."/>
            <person name="Nybo J."/>
            <person name="Theobald S."/>
            <person name="Brandl J."/>
            <person name="Frisvad J.C."/>
            <person name="Nielsen K.F."/>
            <person name="Lyhne E.K."/>
            <person name="Kogle M.E."/>
            <person name="Kuo A."/>
            <person name="Riley R."/>
            <person name="Clum A."/>
            <person name="Nolan M."/>
            <person name="Lipzen A."/>
            <person name="Salamov A."/>
            <person name="Henrissat B."/>
            <person name="Wiebenga A."/>
            <person name="De vries R.P."/>
            <person name="Grigoriev I.V."/>
            <person name="Mortensen U.H."/>
            <person name="Andersen M.R."/>
            <person name="Baker S.E."/>
        </authorList>
    </citation>
    <scope>NUCLEOTIDE SEQUENCE [LARGE SCALE GENOMIC DNA]</scope>
    <source>
        <strain evidence="1 2">CBS 313.89</strain>
    </source>
</reference>
<evidence type="ECO:0000313" key="1">
    <source>
        <dbReference type="EMBL" id="RAK77826.1"/>
    </source>
</evidence>
<gene>
    <name evidence="1" type="ORF">BO72DRAFT_495758</name>
</gene>
<protein>
    <submittedName>
        <fullName evidence="1">Uncharacterized protein</fullName>
    </submittedName>
</protein>
<proteinExistence type="predicted"/>
<name>A0A8G1RW15_9EURO</name>
<dbReference type="VEuPathDB" id="FungiDB:BO72DRAFT_495758"/>
<sequence length="73" mass="7923">MATRPSTYLMIRKFGVAPVPGTPVRGAARGCTPSLVDDLIEEVVFALVRAVAAGEADEMERLCHIFKAEYATR</sequence>
<dbReference type="EMBL" id="KZ824640">
    <property type="protein sequence ID" value="RAK77826.1"/>
    <property type="molecule type" value="Genomic_DNA"/>
</dbReference>
<organism evidence="1 2">
    <name type="scientific">Aspergillus fijiensis CBS 313.89</name>
    <dbReference type="NCBI Taxonomy" id="1448319"/>
    <lineage>
        <taxon>Eukaryota</taxon>
        <taxon>Fungi</taxon>
        <taxon>Dikarya</taxon>
        <taxon>Ascomycota</taxon>
        <taxon>Pezizomycotina</taxon>
        <taxon>Eurotiomycetes</taxon>
        <taxon>Eurotiomycetidae</taxon>
        <taxon>Eurotiales</taxon>
        <taxon>Aspergillaceae</taxon>
        <taxon>Aspergillus</taxon>
    </lineage>
</organism>
<dbReference type="Proteomes" id="UP000249789">
    <property type="component" value="Unassembled WGS sequence"/>
</dbReference>
<dbReference type="RefSeq" id="XP_040801836.1">
    <property type="nucleotide sequence ID" value="XM_040948579.1"/>
</dbReference>
<accession>A0A8G1RW15</accession>